<keyword evidence="1" id="KW-0812">Transmembrane</keyword>
<gene>
    <name evidence="2" type="ORF">SAMN04487783_1325</name>
</gene>
<feature type="transmembrane region" description="Helical" evidence="1">
    <location>
        <begin position="519"/>
        <end position="538"/>
    </location>
</feature>
<accession>A0AA94KZE7</accession>
<feature type="transmembrane region" description="Helical" evidence="1">
    <location>
        <begin position="116"/>
        <end position="143"/>
    </location>
</feature>
<organism evidence="2 3">
    <name type="scientific">Agrococcus baldri</name>
    <dbReference type="NCBI Taxonomy" id="153730"/>
    <lineage>
        <taxon>Bacteria</taxon>
        <taxon>Bacillati</taxon>
        <taxon>Actinomycetota</taxon>
        <taxon>Actinomycetes</taxon>
        <taxon>Micrococcales</taxon>
        <taxon>Microbacteriaceae</taxon>
        <taxon>Agrococcus</taxon>
    </lineage>
</organism>
<feature type="transmembrane region" description="Helical" evidence="1">
    <location>
        <begin position="408"/>
        <end position="432"/>
    </location>
</feature>
<feature type="transmembrane region" description="Helical" evidence="1">
    <location>
        <begin position="309"/>
        <end position="331"/>
    </location>
</feature>
<feature type="transmembrane region" description="Helical" evidence="1">
    <location>
        <begin position="155"/>
        <end position="175"/>
    </location>
</feature>
<evidence type="ECO:0000256" key="1">
    <source>
        <dbReference type="SAM" id="Phobius"/>
    </source>
</evidence>
<evidence type="ECO:0000313" key="3">
    <source>
        <dbReference type="Proteomes" id="UP000198506"/>
    </source>
</evidence>
<feature type="transmembrane region" description="Helical" evidence="1">
    <location>
        <begin position="357"/>
        <end position="376"/>
    </location>
</feature>
<proteinExistence type="predicted"/>
<reference evidence="2 3" key="1">
    <citation type="submission" date="2016-10" db="EMBL/GenBank/DDBJ databases">
        <authorList>
            <person name="Varghese N."/>
            <person name="Submissions S."/>
        </authorList>
    </citation>
    <scope>NUCLEOTIDE SEQUENCE [LARGE SCALE GENOMIC DNA]</scope>
    <source>
        <strain evidence="2 3">IAM 15147</strain>
    </source>
</reference>
<feature type="transmembrane region" description="Helical" evidence="1">
    <location>
        <begin position="472"/>
        <end position="492"/>
    </location>
</feature>
<keyword evidence="3" id="KW-1185">Reference proteome</keyword>
<dbReference type="RefSeq" id="WP_092917078.1">
    <property type="nucleotide sequence ID" value="NZ_FOZN01000002.1"/>
</dbReference>
<evidence type="ECO:0000313" key="2">
    <source>
        <dbReference type="EMBL" id="SFS09876.1"/>
    </source>
</evidence>
<keyword evidence="1" id="KW-1133">Transmembrane helix</keyword>
<feature type="transmembrane region" description="Helical" evidence="1">
    <location>
        <begin position="184"/>
        <end position="203"/>
    </location>
</feature>
<feature type="transmembrane region" description="Helical" evidence="1">
    <location>
        <begin position="438"/>
        <end position="465"/>
    </location>
</feature>
<feature type="transmembrane region" description="Helical" evidence="1">
    <location>
        <begin position="71"/>
        <end position="96"/>
    </location>
</feature>
<comment type="caution">
    <text evidence="2">The sequence shown here is derived from an EMBL/GenBank/DDBJ whole genome shotgun (WGS) entry which is preliminary data.</text>
</comment>
<protein>
    <submittedName>
        <fullName evidence="2">ABC-2 type transport system permease protein</fullName>
    </submittedName>
</protein>
<sequence length="545" mass="56259">MTGTGLLLLAALRRDRLVLLLWVVAIAGLWAAVLGGLGAAFDEEARRALVALLSAQPALLLLRGAPAGIGLGAVMFVSTYAFLAVMAGFMMTFFAVRHSRGDEDAGRAELVRGTAVGRWAPLVSTLLAGAVQLAVLCAAILAVSLPLGLEPVGSLLLAASLAGVGTVAMLVGLLAGRIFPTSRAANGAAAIVVGLWFFVRGIGDALGEPSADLTRVEAAWPVWLSPIGWGAQTHPYADAPWEPDATPLLLFVAAVLVLLALVVALESRHELGGSLLPERFGRGTGSVLLGWSPAGAPLGLTARLLRGSVLAWGLVAVVLGVLVGRLAPVVASALEDVEQLRAIVGRLGAESGGDAEAMFLTALAGIVGVIACAAAMQSVLRLRHEEVAHGEIVLATAASRLGWLGSHLLVGALTALAVLAAFTLVAAGSLAADGDDRWGQLAAIAATHLPLVAIYLAAAAAIVAFLPSTVAWLGWVLLVGLLLVGDFAPLLGESWEWLQNLSPFHWVANPLADDPDWTGSWWLLAIAVVLLAAAAWRFRRRDALV</sequence>
<dbReference type="Proteomes" id="UP000198506">
    <property type="component" value="Unassembled WGS sequence"/>
</dbReference>
<dbReference type="EMBL" id="FOZN01000002">
    <property type="protein sequence ID" value="SFS09876.1"/>
    <property type="molecule type" value="Genomic_DNA"/>
</dbReference>
<dbReference type="AlphaFoldDB" id="A0AA94KZE7"/>
<feature type="transmembrane region" description="Helical" evidence="1">
    <location>
        <begin position="245"/>
        <end position="265"/>
    </location>
</feature>
<feature type="transmembrane region" description="Helical" evidence="1">
    <location>
        <begin position="20"/>
        <end position="41"/>
    </location>
</feature>
<keyword evidence="1" id="KW-0472">Membrane</keyword>
<name>A0AA94KZE7_9MICO</name>